<keyword evidence="1" id="KW-1133">Transmembrane helix</keyword>
<feature type="transmembrane region" description="Helical" evidence="1">
    <location>
        <begin position="160"/>
        <end position="180"/>
    </location>
</feature>
<dbReference type="Pfam" id="PF06541">
    <property type="entry name" value="ABC_trans_CmpB"/>
    <property type="match status" value="1"/>
</dbReference>
<sequence length="181" mass="20597">MKKSKSLQAAELFLYFMMYSVIGWLYEVFLEVAVYRWGFSNRGFLYGPYCIIYGVGALLFLLTLGRLKKKRICLGRISVTPVLVFLGIIVVTTVTELIGSYIMEAVTGGWMWDYERFAFNFQGRIALNPSIRFGIGGMVMMYLVQPLLEKITEKWSERAVCTASGILLAVLIMDLVITIIR</sequence>
<reference evidence="2" key="2">
    <citation type="submission" date="2021-04" db="EMBL/GenBank/DDBJ databases">
        <authorList>
            <person name="Gilroy R."/>
        </authorList>
    </citation>
    <scope>NUCLEOTIDE SEQUENCE</scope>
    <source>
        <strain evidence="2">ChiSjej3B21-8574</strain>
    </source>
</reference>
<dbReference type="AlphaFoldDB" id="A0A9D2PI19"/>
<feature type="transmembrane region" description="Helical" evidence="1">
    <location>
        <begin position="46"/>
        <end position="67"/>
    </location>
</feature>
<reference evidence="2" key="1">
    <citation type="journal article" date="2021" name="PeerJ">
        <title>Extensive microbial diversity within the chicken gut microbiome revealed by metagenomics and culture.</title>
        <authorList>
            <person name="Gilroy R."/>
            <person name="Ravi A."/>
            <person name="Getino M."/>
            <person name="Pursley I."/>
            <person name="Horton D.L."/>
            <person name="Alikhan N.F."/>
            <person name="Baker D."/>
            <person name="Gharbi K."/>
            <person name="Hall N."/>
            <person name="Watson M."/>
            <person name="Adriaenssens E.M."/>
            <person name="Foster-Nyarko E."/>
            <person name="Jarju S."/>
            <person name="Secka A."/>
            <person name="Antonio M."/>
            <person name="Oren A."/>
            <person name="Chaudhuri R.R."/>
            <person name="La Ragione R."/>
            <person name="Hildebrand F."/>
            <person name="Pallen M.J."/>
        </authorList>
    </citation>
    <scope>NUCLEOTIDE SEQUENCE</scope>
    <source>
        <strain evidence="2">ChiSjej3B21-8574</strain>
    </source>
</reference>
<gene>
    <name evidence="2" type="ORF">H9754_11435</name>
</gene>
<comment type="caution">
    <text evidence="2">The sequence shown here is derived from an EMBL/GenBank/DDBJ whole genome shotgun (WGS) entry which is preliminary data.</text>
</comment>
<organism evidence="2 3">
    <name type="scientific">Candidatus Anaerostipes avistercoris</name>
    <dbReference type="NCBI Taxonomy" id="2838462"/>
    <lineage>
        <taxon>Bacteria</taxon>
        <taxon>Bacillati</taxon>
        <taxon>Bacillota</taxon>
        <taxon>Clostridia</taxon>
        <taxon>Lachnospirales</taxon>
        <taxon>Lachnospiraceae</taxon>
        <taxon>Anaerostipes</taxon>
    </lineage>
</organism>
<keyword evidence="1" id="KW-0812">Transmembrane</keyword>
<dbReference type="EMBL" id="DWWD01000045">
    <property type="protein sequence ID" value="HJC51156.1"/>
    <property type="molecule type" value="Genomic_DNA"/>
</dbReference>
<feature type="transmembrane region" description="Helical" evidence="1">
    <location>
        <begin position="79"/>
        <end position="103"/>
    </location>
</feature>
<dbReference type="Proteomes" id="UP000823904">
    <property type="component" value="Unassembled WGS sequence"/>
</dbReference>
<evidence type="ECO:0000256" key="1">
    <source>
        <dbReference type="SAM" id="Phobius"/>
    </source>
</evidence>
<evidence type="ECO:0000313" key="3">
    <source>
        <dbReference type="Proteomes" id="UP000823904"/>
    </source>
</evidence>
<dbReference type="InterPro" id="IPR010540">
    <property type="entry name" value="CmpB_TMEM229"/>
</dbReference>
<protein>
    <submittedName>
        <fullName evidence="2">ABC transporter permease</fullName>
    </submittedName>
</protein>
<proteinExistence type="predicted"/>
<feature type="transmembrane region" description="Helical" evidence="1">
    <location>
        <begin position="12"/>
        <end position="34"/>
    </location>
</feature>
<accession>A0A9D2PI19</accession>
<keyword evidence="1" id="KW-0472">Membrane</keyword>
<feature type="transmembrane region" description="Helical" evidence="1">
    <location>
        <begin position="130"/>
        <end position="148"/>
    </location>
</feature>
<evidence type="ECO:0000313" key="2">
    <source>
        <dbReference type="EMBL" id="HJC51156.1"/>
    </source>
</evidence>
<name>A0A9D2PI19_9FIRM</name>